<evidence type="ECO:0000313" key="9">
    <source>
        <dbReference type="Proteomes" id="UP000315295"/>
    </source>
</evidence>
<dbReference type="Pfam" id="PF01979">
    <property type="entry name" value="Amidohydro_1"/>
    <property type="match status" value="1"/>
</dbReference>
<comment type="similarity">
    <text evidence="6">Belongs to the metallo-dependent hydrolases superfamily. Urease alpha subunit family.</text>
</comment>
<comment type="caution">
    <text evidence="5">Lacks conserved residue(s) required for the propagation of feature annotation.</text>
</comment>
<evidence type="ECO:0000256" key="4">
    <source>
        <dbReference type="ARBA" id="ARBA00022596"/>
    </source>
</evidence>
<comment type="cofactor">
    <cofactor evidence="1">
        <name>Ni cation</name>
        <dbReference type="ChEBI" id="CHEBI:25516"/>
    </cofactor>
</comment>
<proteinExistence type="inferred from homology"/>
<dbReference type="InterPro" id="IPR011059">
    <property type="entry name" value="Metal-dep_hydrolase_composite"/>
</dbReference>
<reference evidence="8 9" key="1">
    <citation type="journal article" date="2019" name="G3 (Bethesda)">
        <title>Sequencing of a Wild Apple (Malus baccata) Genome Unravels the Differences Between Cultivated and Wild Apple Species Regarding Disease Resistance and Cold Tolerance.</title>
        <authorList>
            <person name="Chen X."/>
        </authorList>
    </citation>
    <scope>NUCLEOTIDE SEQUENCE [LARGE SCALE GENOMIC DNA]</scope>
    <source>
        <strain evidence="9">cv. Shandingzi</strain>
        <tissue evidence="8">Leaves</tissue>
    </source>
</reference>
<dbReference type="InterPro" id="IPR017950">
    <property type="entry name" value="Urease_AS"/>
</dbReference>
<dbReference type="PANTHER" id="PTHR43440">
    <property type="entry name" value="UREASE"/>
    <property type="match status" value="1"/>
</dbReference>
<dbReference type="PRINTS" id="PR01752">
    <property type="entry name" value="UREASE"/>
</dbReference>
<protein>
    <recommendedName>
        <fullName evidence="3">urease</fullName>
        <ecNumber evidence="3">3.5.1.5</ecNumber>
    </recommendedName>
</protein>
<dbReference type="InterPro" id="IPR005848">
    <property type="entry name" value="Urease_asu"/>
</dbReference>
<dbReference type="SUPFAM" id="SSF51338">
    <property type="entry name" value="Composite domain of metallo-dependent hydrolases"/>
    <property type="match status" value="1"/>
</dbReference>
<dbReference type="EMBL" id="VIEB01000060">
    <property type="protein sequence ID" value="TQE09276.1"/>
    <property type="molecule type" value="Genomic_DNA"/>
</dbReference>
<feature type="domain" description="Urease" evidence="7">
    <location>
        <begin position="1"/>
        <end position="253"/>
    </location>
</feature>
<keyword evidence="9" id="KW-1185">Reference proteome</keyword>
<gene>
    <name evidence="8" type="ORF">C1H46_005211</name>
</gene>
<dbReference type="SUPFAM" id="SSF51556">
    <property type="entry name" value="Metallo-dependent hydrolases"/>
    <property type="match status" value="1"/>
</dbReference>
<name>A0A540NE34_MALBA</name>
<sequence>MLMVCHHLDKDIPEDVAFAESRIRAETIAAEDILHDMGAISIVSSDSQAMGRIGEVIIRTWQTADKMKSQRGSIEPSGSDNDNFRIKRYIAKYTINPAIVNGFSQYVGSIEVGKLADLVLWKPSFFGAKPEMVIKGGAIAWANMGDPNASIPTPEPVISRPMFGAFGKAGSAHSIAFVSQAAVDNCVKDSYRLDKRVEAVRNVRKLSKLDMKLNDALPNIEVDPETYKVTADGVVLTCSPATTVPLSRNYFMF</sequence>
<evidence type="ECO:0000259" key="7">
    <source>
        <dbReference type="PROSITE" id="PS51368"/>
    </source>
</evidence>
<keyword evidence="5" id="KW-0378">Hydrolase</keyword>
<evidence type="ECO:0000256" key="3">
    <source>
        <dbReference type="ARBA" id="ARBA00012934"/>
    </source>
</evidence>
<dbReference type="PROSITE" id="PS51368">
    <property type="entry name" value="UREASE_3"/>
    <property type="match status" value="1"/>
</dbReference>
<accession>A0A540NE34</accession>
<dbReference type="EC" id="3.5.1.5" evidence="3"/>
<dbReference type="AlphaFoldDB" id="A0A540NE34"/>
<dbReference type="STRING" id="106549.A0A540NE34"/>
<dbReference type="Proteomes" id="UP000315295">
    <property type="component" value="Unassembled WGS sequence"/>
</dbReference>
<evidence type="ECO:0000256" key="1">
    <source>
        <dbReference type="ARBA" id="ARBA00001948"/>
    </source>
</evidence>
<dbReference type="GO" id="GO:0009039">
    <property type="term" value="F:urease activity"/>
    <property type="evidence" value="ECO:0007669"/>
    <property type="project" value="UniProtKB-EC"/>
</dbReference>
<dbReference type="Gene3D" id="3.20.20.140">
    <property type="entry name" value="Metal-dependent hydrolases"/>
    <property type="match status" value="2"/>
</dbReference>
<dbReference type="InterPro" id="IPR032466">
    <property type="entry name" value="Metal_Hydrolase"/>
</dbReference>
<evidence type="ECO:0000256" key="6">
    <source>
        <dbReference type="RuleBase" id="RU004158"/>
    </source>
</evidence>
<keyword evidence="4" id="KW-0533">Nickel</keyword>
<dbReference type="PROSITE" id="PS00145">
    <property type="entry name" value="UREASE_2"/>
    <property type="match status" value="1"/>
</dbReference>
<organism evidence="8 9">
    <name type="scientific">Malus baccata</name>
    <name type="common">Siberian crab apple</name>
    <name type="synonym">Pyrus baccata</name>
    <dbReference type="NCBI Taxonomy" id="106549"/>
    <lineage>
        <taxon>Eukaryota</taxon>
        <taxon>Viridiplantae</taxon>
        <taxon>Streptophyta</taxon>
        <taxon>Embryophyta</taxon>
        <taxon>Tracheophyta</taxon>
        <taxon>Spermatophyta</taxon>
        <taxon>Magnoliopsida</taxon>
        <taxon>eudicotyledons</taxon>
        <taxon>Gunneridae</taxon>
        <taxon>Pentapetalae</taxon>
        <taxon>rosids</taxon>
        <taxon>fabids</taxon>
        <taxon>Rosales</taxon>
        <taxon>Rosaceae</taxon>
        <taxon>Amygdaloideae</taxon>
        <taxon>Maleae</taxon>
        <taxon>Malus</taxon>
    </lineage>
</organism>
<comment type="caution">
    <text evidence="8">The sequence shown here is derived from an EMBL/GenBank/DDBJ whole genome shotgun (WGS) entry which is preliminary data.</text>
</comment>
<feature type="active site" description="Proton donor" evidence="5">
    <location>
        <position position="6"/>
    </location>
</feature>
<evidence type="ECO:0000313" key="8">
    <source>
        <dbReference type="EMBL" id="TQE09276.1"/>
    </source>
</evidence>
<dbReference type="NCBIfam" id="NF009686">
    <property type="entry name" value="PRK13207.1"/>
    <property type="match status" value="1"/>
</dbReference>
<dbReference type="PANTHER" id="PTHR43440:SF1">
    <property type="entry name" value="UREASE"/>
    <property type="match status" value="1"/>
</dbReference>
<dbReference type="UniPathway" id="UPA00258">
    <property type="reaction ID" value="UER00370"/>
</dbReference>
<evidence type="ECO:0000256" key="5">
    <source>
        <dbReference type="PROSITE-ProRule" id="PRU00700"/>
    </source>
</evidence>
<evidence type="ECO:0000256" key="2">
    <source>
        <dbReference type="ARBA" id="ARBA00004897"/>
    </source>
</evidence>
<dbReference type="GO" id="GO:0043419">
    <property type="term" value="P:urea catabolic process"/>
    <property type="evidence" value="ECO:0007669"/>
    <property type="project" value="UniProtKB-UniPathway"/>
</dbReference>
<dbReference type="GO" id="GO:0016151">
    <property type="term" value="F:nickel cation binding"/>
    <property type="evidence" value="ECO:0007669"/>
    <property type="project" value="InterPro"/>
</dbReference>
<dbReference type="InterPro" id="IPR006680">
    <property type="entry name" value="Amidohydro-rel"/>
</dbReference>
<dbReference type="InterPro" id="IPR017951">
    <property type="entry name" value="Urease_asu_c"/>
</dbReference>
<comment type="pathway">
    <text evidence="2">Nitrogen metabolism; urea degradation; CO(2) and NH(3) from urea (urease route): step 1/1.</text>
</comment>
<dbReference type="InterPro" id="IPR050112">
    <property type="entry name" value="Urease_alpha_subunit"/>
</dbReference>